<feature type="domain" description="NADP-dependent oxidoreductase" evidence="2">
    <location>
        <begin position="18"/>
        <end position="309"/>
    </location>
</feature>
<reference evidence="3 4" key="1">
    <citation type="submission" date="2024-01" db="EMBL/GenBank/DDBJ databases">
        <authorList>
            <person name="Allen C."/>
            <person name="Tagirdzhanova G."/>
        </authorList>
    </citation>
    <scope>NUCLEOTIDE SEQUENCE [LARGE SCALE GENOMIC DNA]</scope>
</reference>
<gene>
    <name evidence="3" type="ORF">SBRCBS47491_002743</name>
</gene>
<dbReference type="PANTHER" id="PTHR43625">
    <property type="entry name" value="AFLATOXIN B1 ALDEHYDE REDUCTASE"/>
    <property type="match status" value="1"/>
</dbReference>
<dbReference type="Pfam" id="PF00248">
    <property type="entry name" value="Aldo_ket_red"/>
    <property type="match status" value="1"/>
</dbReference>
<dbReference type="PANTHER" id="PTHR43625:SF40">
    <property type="entry name" value="ALDO-KETO REDUCTASE YAKC [NADP(+)]"/>
    <property type="match status" value="1"/>
</dbReference>
<dbReference type="EMBL" id="CAWUHC010000017">
    <property type="protein sequence ID" value="CAK7216207.1"/>
    <property type="molecule type" value="Genomic_DNA"/>
</dbReference>
<accession>A0ABP0B9C8</accession>
<dbReference type="InterPro" id="IPR023210">
    <property type="entry name" value="NADP_OxRdtase_dom"/>
</dbReference>
<organism evidence="3 4">
    <name type="scientific">Sporothrix bragantina</name>
    <dbReference type="NCBI Taxonomy" id="671064"/>
    <lineage>
        <taxon>Eukaryota</taxon>
        <taxon>Fungi</taxon>
        <taxon>Dikarya</taxon>
        <taxon>Ascomycota</taxon>
        <taxon>Pezizomycotina</taxon>
        <taxon>Sordariomycetes</taxon>
        <taxon>Sordariomycetidae</taxon>
        <taxon>Ophiostomatales</taxon>
        <taxon>Ophiostomataceae</taxon>
        <taxon>Sporothrix</taxon>
    </lineage>
</organism>
<evidence type="ECO:0000313" key="3">
    <source>
        <dbReference type="EMBL" id="CAK7216207.1"/>
    </source>
</evidence>
<keyword evidence="4" id="KW-1185">Reference proteome</keyword>
<evidence type="ECO:0000259" key="2">
    <source>
        <dbReference type="Pfam" id="PF00248"/>
    </source>
</evidence>
<comment type="caution">
    <text evidence="3">The sequence shown here is derived from an EMBL/GenBank/DDBJ whole genome shotgun (WGS) entry which is preliminary data.</text>
</comment>
<dbReference type="InterPro" id="IPR050791">
    <property type="entry name" value="Aldo-Keto_reductase"/>
</dbReference>
<name>A0ABP0B9C8_9PEZI</name>
<dbReference type="Proteomes" id="UP001642406">
    <property type="component" value="Unassembled WGS sequence"/>
</dbReference>
<dbReference type="InterPro" id="IPR020471">
    <property type="entry name" value="AKR"/>
</dbReference>
<dbReference type="SUPFAM" id="SSF51430">
    <property type="entry name" value="NAD(P)-linked oxidoreductase"/>
    <property type="match status" value="1"/>
</dbReference>
<proteinExistence type="predicted"/>
<sequence>MPFPTRQLGPNGPTVTGLGIGLMGLSVFYGKVASDEERFKFLDHVYESGERFFDTADMYGDNEDLLGKWFKLHPGRRETIFLATKFGNVGDGSIRSDPEYVHQAFAKSQRRLGVDYVDLYYVHRVDRKTPIEDTMAALVELKNQGKIKYIGVSEVSEDSLRRAHAVHPLTAFQIEYSPFCMDIESPQIGLFKACQELGIAIVAYSPLGRGMLTGQLKSADQIEDGDFRKNAPRFSPENFPKNLRLVHDLQVIADKKGITTGQLSLAWLLNQWEHVVPIPGTKREKYYDENMGALDVKLTADEDAAVRKAIDSIEVAGQRYPAAYIHSIFGDTPLPEKK</sequence>
<dbReference type="InterPro" id="IPR036812">
    <property type="entry name" value="NAD(P)_OxRdtase_dom_sf"/>
</dbReference>
<keyword evidence="1" id="KW-0560">Oxidoreductase</keyword>
<evidence type="ECO:0000256" key="1">
    <source>
        <dbReference type="ARBA" id="ARBA00023002"/>
    </source>
</evidence>
<dbReference type="Gene3D" id="3.20.20.100">
    <property type="entry name" value="NADP-dependent oxidoreductase domain"/>
    <property type="match status" value="1"/>
</dbReference>
<dbReference type="PRINTS" id="PR00069">
    <property type="entry name" value="ALDKETRDTASE"/>
</dbReference>
<protein>
    <recommendedName>
        <fullName evidence="2">NADP-dependent oxidoreductase domain-containing protein</fullName>
    </recommendedName>
</protein>
<evidence type="ECO:0000313" key="4">
    <source>
        <dbReference type="Proteomes" id="UP001642406"/>
    </source>
</evidence>